<dbReference type="EC" id="5.1.3.3" evidence="4 8"/>
<dbReference type="InterPro" id="IPR015443">
    <property type="entry name" value="Aldose_1-epimerase"/>
</dbReference>
<evidence type="ECO:0000256" key="4">
    <source>
        <dbReference type="ARBA" id="ARBA00013185"/>
    </source>
</evidence>
<dbReference type="EMBL" id="QZDT01000004">
    <property type="protein sequence ID" value="NBJ91928.1"/>
    <property type="molecule type" value="Genomic_DNA"/>
</dbReference>
<evidence type="ECO:0000313" key="12">
    <source>
        <dbReference type="EMBL" id="NBJ91928.1"/>
    </source>
</evidence>
<keyword evidence="13" id="KW-1185">Reference proteome</keyword>
<dbReference type="GO" id="GO:0006006">
    <property type="term" value="P:glucose metabolic process"/>
    <property type="evidence" value="ECO:0007669"/>
    <property type="project" value="TreeGrafter"/>
</dbReference>
<dbReference type="PANTHER" id="PTHR10091">
    <property type="entry name" value="ALDOSE-1-EPIMERASE"/>
    <property type="match status" value="1"/>
</dbReference>
<dbReference type="InterPro" id="IPR014718">
    <property type="entry name" value="GH-type_carb-bd"/>
</dbReference>
<dbReference type="InterPro" id="IPR011013">
    <property type="entry name" value="Gal_mutarotase_sf_dom"/>
</dbReference>
<sequence length="346" mass="38538">MITKKEFFGTTKSGEEIYRYWLENSKGMRAGIINYGAILVNLFVSDRDGNIADVVLGYDTLEPYFKNGCFFGAVIGPNANRVGNASFELEGQKYQLQVNDGDNNLHSHMEQGYHKKVWNVNEKNDSIVFSLEDKDGSMGFPGNKKMQVIYSLTEDNELKIQYTGESDKNTIINMTNHTYFNLSGHNGGKICEHILTLKASAYTPVGAGSIPTGEIASVAGTPFDFTKAKKIGEEIDVENKQLKITGGYDHNWVLDGPEGVLKEFAIVMDPASGRLMKAYTDLPGVQFYAGNFITKQTGKENAVYEERNGLCLETQYFPDTVNKPDFPSAVFGPERAYKSTTIYKFM</sequence>
<dbReference type="CDD" id="cd09019">
    <property type="entry name" value="galactose_mutarotase_like"/>
    <property type="match status" value="1"/>
</dbReference>
<evidence type="ECO:0000313" key="13">
    <source>
        <dbReference type="Proteomes" id="UP001154420"/>
    </source>
</evidence>
<evidence type="ECO:0000256" key="2">
    <source>
        <dbReference type="ARBA" id="ARBA00005028"/>
    </source>
</evidence>
<evidence type="ECO:0000256" key="3">
    <source>
        <dbReference type="ARBA" id="ARBA00006206"/>
    </source>
</evidence>
<name>A0A9X5GQA1_9FIRM</name>
<comment type="pathway">
    <text evidence="2 8">Carbohydrate metabolism; hexose metabolism.</text>
</comment>
<evidence type="ECO:0000256" key="8">
    <source>
        <dbReference type="PIRNR" id="PIRNR005096"/>
    </source>
</evidence>
<proteinExistence type="inferred from homology"/>
<dbReference type="SUPFAM" id="SSF74650">
    <property type="entry name" value="Galactose mutarotase-like"/>
    <property type="match status" value="1"/>
</dbReference>
<feature type="active site" description="Proton acceptor" evidence="9">
    <location>
        <position position="313"/>
    </location>
</feature>
<feature type="active site" description="Proton donor" evidence="9">
    <location>
        <position position="177"/>
    </location>
</feature>
<dbReference type="OrthoDB" id="9779408at2"/>
<comment type="catalytic activity">
    <reaction evidence="1 8">
        <text>alpha-D-glucose = beta-D-glucose</text>
        <dbReference type="Rhea" id="RHEA:10264"/>
        <dbReference type="ChEBI" id="CHEBI:15903"/>
        <dbReference type="ChEBI" id="CHEBI:17925"/>
        <dbReference type="EC" id="5.1.3.3"/>
    </reaction>
</comment>
<dbReference type="InterPro" id="IPR047215">
    <property type="entry name" value="Galactose_mutarotase-like"/>
</dbReference>
<reference evidence="12" key="1">
    <citation type="submission" date="2018-09" db="EMBL/GenBank/DDBJ databases">
        <title>Murine metabolic-syndrome-specific gut microbial biobank.</title>
        <authorList>
            <person name="Liu C."/>
        </authorList>
    </citation>
    <scope>NUCLEOTIDE SEQUENCE</scope>
    <source>
        <strain evidence="12">D42-62</strain>
    </source>
</reference>
<feature type="binding site" evidence="11">
    <location>
        <begin position="177"/>
        <end position="179"/>
    </location>
    <ligand>
        <name>beta-D-galactose</name>
        <dbReference type="ChEBI" id="CHEBI:27667"/>
    </ligand>
</feature>
<dbReference type="NCBIfam" id="NF008277">
    <property type="entry name" value="PRK11055.1"/>
    <property type="match status" value="1"/>
</dbReference>
<dbReference type="GO" id="GO:0030246">
    <property type="term" value="F:carbohydrate binding"/>
    <property type="evidence" value="ECO:0007669"/>
    <property type="project" value="InterPro"/>
</dbReference>
<accession>A0A9X5GQA1</accession>
<dbReference type="PROSITE" id="PS00545">
    <property type="entry name" value="ALDOSE_1_EPIMERASE"/>
    <property type="match status" value="1"/>
</dbReference>
<dbReference type="GO" id="GO:0004034">
    <property type="term" value="F:aldose 1-epimerase activity"/>
    <property type="evidence" value="ECO:0007669"/>
    <property type="project" value="UniProtKB-EC"/>
</dbReference>
<dbReference type="GO" id="GO:0033499">
    <property type="term" value="P:galactose catabolic process via UDP-galactose, Leloir pathway"/>
    <property type="evidence" value="ECO:0007669"/>
    <property type="project" value="TreeGrafter"/>
</dbReference>
<evidence type="ECO:0000256" key="1">
    <source>
        <dbReference type="ARBA" id="ARBA00001614"/>
    </source>
</evidence>
<evidence type="ECO:0000256" key="9">
    <source>
        <dbReference type="PIRSR" id="PIRSR005096-1"/>
    </source>
</evidence>
<dbReference type="InterPro" id="IPR008183">
    <property type="entry name" value="Aldose_1/G6P_1-epimerase"/>
</dbReference>
<dbReference type="Pfam" id="PF01263">
    <property type="entry name" value="Aldose_epim"/>
    <property type="match status" value="1"/>
</dbReference>
<feature type="binding site" evidence="10">
    <location>
        <position position="249"/>
    </location>
    <ligand>
        <name>beta-D-galactose</name>
        <dbReference type="ChEBI" id="CHEBI:27667"/>
    </ligand>
</feature>
<evidence type="ECO:0000256" key="5">
    <source>
        <dbReference type="ARBA" id="ARBA00014165"/>
    </source>
</evidence>
<evidence type="ECO:0000256" key="7">
    <source>
        <dbReference type="ARBA" id="ARBA00023277"/>
    </source>
</evidence>
<protein>
    <recommendedName>
        <fullName evidence="5 8">Aldose 1-epimerase</fullName>
        <ecNumber evidence="4 8">5.1.3.3</ecNumber>
    </recommendedName>
</protein>
<organism evidence="12 13">
    <name type="scientific">Parablautia muri</name>
    <dbReference type="NCBI Taxonomy" id="2320879"/>
    <lineage>
        <taxon>Bacteria</taxon>
        <taxon>Bacillati</taxon>
        <taxon>Bacillota</taxon>
        <taxon>Clostridia</taxon>
        <taxon>Lachnospirales</taxon>
        <taxon>Lachnospiraceae</taxon>
        <taxon>Parablautia</taxon>
    </lineage>
</organism>
<keyword evidence="6 8" id="KW-0413">Isomerase</keyword>
<evidence type="ECO:0000256" key="10">
    <source>
        <dbReference type="PIRSR" id="PIRSR005096-2"/>
    </source>
</evidence>
<dbReference type="Gene3D" id="2.70.98.10">
    <property type="match status" value="1"/>
</dbReference>
<evidence type="ECO:0000256" key="11">
    <source>
        <dbReference type="PIRSR" id="PIRSR005096-3"/>
    </source>
</evidence>
<dbReference type="AlphaFoldDB" id="A0A9X5GQA1"/>
<dbReference type="RefSeq" id="WP_160558996.1">
    <property type="nucleotide sequence ID" value="NZ_QZDT01000004.1"/>
</dbReference>
<dbReference type="PIRSF" id="PIRSF005096">
    <property type="entry name" value="GALM"/>
    <property type="match status" value="1"/>
</dbReference>
<feature type="binding site" evidence="11">
    <location>
        <begin position="80"/>
        <end position="81"/>
    </location>
    <ligand>
        <name>beta-D-galactose</name>
        <dbReference type="ChEBI" id="CHEBI:27667"/>
    </ligand>
</feature>
<comment type="caution">
    <text evidence="12">The sequence shown here is derived from an EMBL/GenBank/DDBJ whole genome shotgun (WGS) entry which is preliminary data.</text>
</comment>
<comment type="similarity">
    <text evidence="3 8">Belongs to the aldose epimerase family.</text>
</comment>
<dbReference type="PANTHER" id="PTHR10091:SF0">
    <property type="entry name" value="GALACTOSE MUTAROTASE"/>
    <property type="match status" value="1"/>
</dbReference>
<dbReference type="InterPro" id="IPR018052">
    <property type="entry name" value="Ald1_epimerase_CS"/>
</dbReference>
<keyword evidence="7 8" id="KW-0119">Carbohydrate metabolism</keyword>
<gene>
    <name evidence="12" type="ORF">D5281_04800</name>
</gene>
<evidence type="ECO:0000256" key="6">
    <source>
        <dbReference type="ARBA" id="ARBA00023235"/>
    </source>
</evidence>
<dbReference type="Proteomes" id="UP001154420">
    <property type="component" value="Unassembled WGS sequence"/>
</dbReference>